<accession>A0A2B4REX8</accession>
<dbReference type="InterPro" id="IPR001245">
    <property type="entry name" value="Ser-Thr/Tyr_kinase_cat_dom"/>
</dbReference>
<name>A0A2B4REX8_STYPI</name>
<dbReference type="InterPro" id="IPR011009">
    <property type="entry name" value="Kinase-like_dom_sf"/>
</dbReference>
<keyword evidence="3" id="KW-0418">Kinase</keyword>
<dbReference type="InterPro" id="IPR020635">
    <property type="entry name" value="Tyr_kinase_cat_dom"/>
</dbReference>
<dbReference type="PANTHER" id="PTHR24416:SF617">
    <property type="entry name" value="RET ONCOGENE, ISOFORM A"/>
    <property type="match status" value="1"/>
</dbReference>
<dbReference type="Pfam" id="PF07714">
    <property type="entry name" value="PK_Tyr_Ser-Thr"/>
    <property type="match status" value="1"/>
</dbReference>
<feature type="compositionally biased region" description="Pro residues" evidence="1">
    <location>
        <begin position="150"/>
        <end position="165"/>
    </location>
</feature>
<dbReference type="GO" id="GO:0004714">
    <property type="term" value="F:transmembrane receptor protein tyrosine kinase activity"/>
    <property type="evidence" value="ECO:0007669"/>
    <property type="project" value="TreeGrafter"/>
</dbReference>
<dbReference type="GO" id="GO:0007169">
    <property type="term" value="P:cell surface receptor protein tyrosine kinase signaling pathway"/>
    <property type="evidence" value="ECO:0007669"/>
    <property type="project" value="TreeGrafter"/>
</dbReference>
<dbReference type="EMBL" id="LSMT01000712">
    <property type="protein sequence ID" value="PFX14907.1"/>
    <property type="molecule type" value="Genomic_DNA"/>
</dbReference>
<evidence type="ECO:0000259" key="2">
    <source>
        <dbReference type="SMART" id="SM00219"/>
    </source>
</evidence>
<feature type="compositionally biased region" description="Basic and acidic residues" evidence="1">
    <location>
        <begin position="7"/>
        <end position="20"/>
    </location>
</feature>
<keyword evidence="4" id="KW-1185">Reference proteome</keyword>
<dbReference type="SUPFAM" id="SSF56112">
    <property type="entry name" value="Protein kinase-like (PK-like)"/>
    <property type="match status" value="1"/>
</dbReference>
<reference evidence="4" key="1">
    <citation type="journal article" date="2017" name="bioRxiv">
        <title>Comparative analysis of the genomes of Stylophora pistillata and Acropora digitifera provides evidence for extensive differences between species of corals.</title>
        <authorList>
            <person name="Voolstra C.R."/>
            <person name="Li Y."/>
            <person name="Liew Y.J."/>
            <person name="Baumgarten S."/>
            <person name="Zoccola D."/>
            <person name="Flot J.-F."/>
            <person name="Tambutte S."/>
            <person name="Allemand D."/>
            <person name="Aranda M."/>
        </authorList>
    </citation>
    <scope>NUCLEOTIDE SEQUENCE [LARGE SCALE GENOMIC DNA]</scope>
</reference>
<keyword evidence="3" id="KW-0808">Transferase</keyword>
<dbReference type="Gene3D" id="1.10.510.10">
    <property type="entry name" value="Transferase(Phosphotransferase) domain 1"/>
    <property type="match status" value="1"/>
</dbReference>
<protein>
    <submittedName>
        <fullName evidence="3">Receptor-type tyrosine-protein kinase FLT3</fullName>
    </submittedName>
</protein>
<dbReference type="GO" id="GO:0005886">
    <property type="term" value="C:plasma membrane"/>
    <property type="evidence" value="ECO:0007669"/>
    <property type="project" value="TreeGrafter"/>
</dbReference>
<evidence type="ECO:0000256" key="1">
    <source>
        <dbReference type="SAM" id="MobiDB-lite"/>
    </source>
</evidence>
<proteinExistence type="predicted"/>
<dbReference type="PRINTS" id="PR00109">
    <property type="entry name" value="TYRKINASE"/>
</dbReference>
<feature type="domain" description="Tyrosine-protein kinase catalytic" evidence="2">
    <location>
        <begin position="28"/>
        <end position="143"/>
    </location>
</feature>
<dbReference type="AlphaFoldDB" id="A0A2B4REX8"/>
<dbReference type="InterPro" id="IPR050122">
    <property type="entry name" value="RTK"/>
</dbReference>
<dbReference type="STRING" id="50429.A0A2B4REX8"/>
<keyword evidence="3" id="KW-0675">Receptor</keyword>
<gene>
    <name evidence="3" type="primary">Flt3</name>
    <name evidence="3" type="ORF">AWC38_SpisGene20905</name>
</gene>
<dbReference type="SMART" id="SM00219">
    <property type="entry name" value="TyrKc"/>
    <property type="match status" value="1"/>
</dbReference>
<organism evidence="3 4">
    <name type="scientific">Stylophora pistillata</name>
    <name type="common">Smooth cauliflower coral</name>
    <dbReference type="NCBI Taxonomy" id="50429"/>
    <lineage>
        <taxon>Eukaryota</taxon>
        <taxon>Metazoa</taxon>
        <taxon>Cnidaria</taxon>
        <taxon>Anthozoa</taxon>
        <taxon>Hexacorallia</taxon>
        <taxon>Scleractinia</taxon>
        <taxon>Astrocoeniina</taxon>
        <taxon>Pocilloporidae</taxon>
        <taxon>Stylophora</taxon>
    </lineage>
</organism>
<comment type="caution">
    <text evidence="3">The sequence shown here is derived from an EMBL/GenBank/DDBJ whole genome shotgun (WGS) entry which is preliminary data.</text>
</comment>
<dbReference type="OrthoDB" id="6021824at2759"/>
<feature type="region of interest" description="Disordered" evidence="1">
    <location>
        <begin position="115"/>
        <end position="237"/>
    </location>
</feature>
<sequence>MGNGGEGGKEENTPASKDCDFAKPVHQMDGASDWDFFSSFSLLRGEQNNSSLRAMNQLSAATFLLMGVEGELPLRWMALESIFQGITTTKSDVWSYGILLWEIVTLGANPYPGMNRDQVIGPPPQYTPEDRSFENLPMHDDDLDLDDPSNLPPSERPPDLPPPMAMIPSNRPISNNYENYPDDGLPEPPAFLRDIVYPPHGRDPRYDSDGPAPYHPPSSRPHTPMHPALLDKNAMEV</sequence>
<evidence type="ECO:0000313" key="4">
    <source>
        <dbReference type="Proteomes" id="UP000225706"/>
    </source>
</evidence>
<dbReference type="GO" id="GO:0043235">
    <property type="term" value="C:receptor complex"/>
    <property type="evidence" value="ECO:0007669"/>
    <property type="project" value="TreeGrafter"/>
</dbReference>
<evidence type="ECO:0000313" key="3">
    <source>
        <dbReference type="EMBL" id="PFX14907.1"/>
    </source>
</evidence>
<feature type="region of interest" description="Disordered" evidence="1">
    <location>
        <begin position="1"/>
        <end position="20"/>
    </location>
</feature>
<feature type="compositionally biased region" description="Basic and acidic residues" evidence="1">
    <location>
        <begin position="128"/>
        <end position="140"/>
    </location>
</feature>
<dbReference type="PANTHER" id="PTHR24416">
    <property type="entry name" value="TYROSINE-PROTEIN KINASE RECEPTOR"/>
    <property type="match status" value="1"/>
</dbReference>
<dbReference type="Proteomes" id="UP000225706">
    <property type="component" value="Unassembled WGS sequence"/>
</dbReference>